<name>A0A5B9VVE5_9BACT</name>
<organism evidence="2 3">
    <name type="scientific">Aquisphaera giovannonii</name>
    <dbReference type="NCBI Taxonomy" id="406548"/>
    <lineage>
        <taxon>Bacteria</taxon>
        <taxon>Pseudomonadati</taxon>
        <taxon>Planctomycetota</taxon>
        <taxon>Planctomycetia</taxon>
        <taxon>Isosphaerales</taxon>
        <taxon>Isosphaeraceae</taxon>
        <taxon>Aquisphaera</taxon>
    </lineage>
</organism>
<dbReference type="AlphaFoldDB" id="A0A5B9VVE5"/>
<dbReference type="InterPro" id="IPR055259">
    <property type="entry name" value="YkvP/CgeB_Glyco_trans-like"/>
</dbReference>
<dbReference type="SUPFAM" id="SSF48452">
    <property type="entry name" value="TPR-like"/>
    <property type="match status" value="1"/>
</dbReference>
<dbReference type="Proteomes" id="UP000324233">
    <property type="component" value="Chromosome"/>
</dbReference>
<dbReference type="Pfam" id="PF13524">
    <property type="entry name" value="Glyco_trans_1_2"/>
    <property type="match status" value="1"/>
</dbReference>
<sequence length="590" mass="65030">MPRRYLFGPVTPRYADENLHEARGSGRCLAFDPGGETDLAVGPDDRWADICGRLPGGWRPDYVVLFLPYTTIPRGVASAPVPIVGLAADWNLLWHYYRLRLPTCDLSFTDEPGVDRLRAAGISGVVAANLFGCERGLLEREWPAGPRDIDILYVGSLHPAEKRERLPWLARMALGLGRRWRVLIRAGVDGEDYRRLLARARLVLNVSVRGECNLRAFEAAAAGAVLLQERANREIGRYFHDGESCALFDETDLEPVAEALLGDEARRLRIARAAREKVRHHGFASFWEGIEEDVEGRWGDLVAGSRRRPRLPPVQELAMRCWQSLCTSTGGGHAHDPDPRLVADLRAAAEDPGSGVLENALGLSRARSLQRRDPTGWRAEVSLPHFRNAARAGPDHPMARLNLAECLLLVGRSAEAAAQARAALAIAERGPLDVEDLGMGHFPPAYDAFRVEWERAAWLNAGSAAGEVEAKRDLLRWRLHEILAELEDDPSHERAAIQIRRDLGPTHASLGLRLARRGRLAEAAGALREALAINPFDRLAARALGQVLSAMPDGRGLSSLATQRRLLSRAAPEAIPLEPWFESRGDGAQR</sequence>
<evidence type="ECO:0000313" key="3">
    <source>
        <dbReference type="Proteomes" id="UP000324233"/>
    </source>
</evidence>
<dbReference type="InterPro" id="IPR011990">
    <property type="entry name" value="TPR-like_helical_dom_sf"/>
</dbReference>
<reference evidence="2 3" key="1">
    <citation type="submission" date="2019-08" db="EMBL/GenBank/DDBJ databases">
        <title>Deep-cultivation of Planctomycetes and their phenomic and genomic characterization uncovers novel biology.</title>
        <authorList>
            <person name="Wiegand S."/>
            <person name="Jogler M."/>
            <person name="Boedeker C."/>
            <person name="Pinto D."/>
            <person name="Vollmers J."/>
            <person name="Rivas-Marin E."/>
            <person name="Kohn T."/>
            <person name="Peeters S.H."/>
            <person name="Heuer A."/>
            <person name="Rast P."/>
            <person name="Oberbeckmann S."/>
            <person name="Bunk B."/>
            <person name="Jeske O."/>
            <person name="Meyerdierks A."/>
            <person name="Storesund J.E."/>
            <person name="Kallscheuer N."/>
            <person name="Luecker S."/>
            <person name="Lage O.M."/>
            <person name="Pohl T."/>
            <person name="Merkel B.J."/>
            <person name="Hornburger P."/>
            <person name="Mueller R.-W."/>
            <person name="Bruemmer F."/>
            <person name="Labrenz M."/>
            <person name="Spormann A.M."/>
            <person name="Op den Camp H."/>
            <person name="Overmann J."/>
            <person name="Amann R."/>
            <person name="Jetten M.S.M."/>
            <person name="Mascher T."/>
            <person name="Medema M.H."/>
            <person name="Devos D.P."/>
            <person name="Kaster A.-K."/>
            <person name="Ovreas L."/>
            <person name="Rohde M."/>
            <person name="Galperin M.Y."/>
            <person name="Jogler C."/>
        </authorList>
    </citation>
    <scope>NUCLEOTIDE SEQUENCE [LARGE SCALE GENOMIC DNA]</scope>
    <source>
        <strain evidence="2 3">OJF2</strain>
    </source>
</reference>
<accession>A0A5B9VVE5</accession>
<dbReference type="Gene3D" id="3.40.50.2000">
    <property type="entry name" value="Glycogen Phosphorylase B"/>
    <property type="match status" value="1"/>
</dbReference>
<dbReference type="SUPFAM" id="SSF53756">
    <property type="entry name" value="UDP-Glycosyltransferase/glycogen phosphorylase"/>
    <property type="match status" value="1"/>
</dbReference>
<keyword evidence="3" id="KW-1185">Reference proteome</keyword>
<dbReference type="KEGG" id="agv:OJF2_08760"/>
<gene>
    <name evidence="2" type="ORF">OJF2_08760</name>
</gene>
<evidence type="ECO:0000259" key="1">
    <source>
        <dbReference type="Pfam" id="PF13524"/>
    </source>
</evidence>
<dbReference type="EMBL" id="CP042997">
    <property type="protein sequence ID" value="QEH32406.1"/>
    <property type="molecule type" value="Genomic_DNA"/>
</dbReference>
<protein>
    <recommendedName>
        <fullName evidence="1">Spore protein YkvP/CgeB glycosyl transferase-like domain-containing protein</fullName>
    </recommendedName>
</protein>
<proteinExistence type="predicted"/>
<dbReference type="Gene3D" id="1.25.40.10">
    <property type="entry name" value="Tetratricopeptide repeat domain"/>
    <property type="match status" value="2"/>
</dbReference>
<evidence type="ECO:0000313" key="2">
    <source>
        <dbReference type="EMBL" id="QEH32406.1"/>
    </source>
</evidence>
<dbReference type="OrthoDB" id="5764702at2"/>
<dbReference type="RefSeq" id="WP_148591560.1">
    <property type="nucleotide sequence ID" value="NZ_CP042997.1"/>
</dbReference>
<feature type="domain" description="Spore protein YkvP/CgeB glycosyl transferase-like" evidence="1">
    <location>
        <begin position="177"/>
        <end position="281"/>
    </location>
</feature>